<accession>A0A934KIB0</accession>
<protein>
    <submittedName>
        <fullName evidence="7">MFS transporter</fullName>
    </submittedName>
</protein>
<dbReference type="Gene3D" id="1.20.1250.20">
    <property type="entry name" value="MFS general substrate transporter like domains"/>
    <property type="match status" value="1"/>
</dbReference>
<dbReference type="Proteomes" id="UP000620075">
    <property type="component" value="Unassembled WGS sequence"/>
</dbReference>
<evidence type="ECO:0000256" key="1">
    <source>
        <dbReference type="ARBA" id="ARBA00004651"/>
    </source>
</evidence>
<evidence type="ECO:0000256" key="4">
    <source>
        <dbReference type="ARBA" id="ARBA00022989"/>
    </source>
</evidence>
<evidence type="ECO:0000256" key="2">
    <source>
        <dbReference type="ARBA" id="ARBA00022475"/>
    </source>
</evidence>
<evidence type="ECO:0000313" key="8">
    <source>
        <dbReference type="Proteomes" id="UP000620075"/>
    </source>
</evidence>
<keyword evidence="4 6" id="KW-1133">Transmembrane helix</keyword>
<organism evidence="7 8">
    <name type="scientific">Candidatus Dormiibacter inghamiae</name>
    <dbReference type="NCBI Taxonomy" id="3127013"/>
    <lineage>
        <taxon>Bacteria</taxon>
        <taxon>Bacillati</taxon>
        <taxon>Candidatus Dormiibacterota</taxon>
        <taxon>Candidatus Dormibacteria</taxon>
        <taxon>Candidatus Dormibacterales</taxon>
        <taxon>Candidatus Dormibacteraceae</taxon>
        <taxon>Candidatus Dormiibacter</taxon>
    </lineage>
</organism>
<name>A0A934KIB0_9BACT</name>
<dbReference type="InterPro" id="IPR036259">
    <property type="entry name" value="MFS_trans_sf"/>
</dbReference>
<dbReference type="GO" id="GO:0005886">
    <property type="term" value="C:plasma membrane"/>
    <property type="evidence" value="ECO:0007669"/>
    <property type="project" value="UniProtKB-SubCell"/>
</dbReference>
<comment type="caution">
    <text evidence="7">The sequence shown here is derived from an EMBL/GenBank/DDBJ whole genome shotgun (WGS) entry which is preliminary data.</text>
</comment>
<comment type="subcellular location">
    <subcellularLocation>
        <location evidence="1">Cell membrane</location>
        <topology evidence="1">Multi-pass membrane protein</topology>
    </subcellularLocation>
</comment>
<evidence type="ECO:0000313" key="7">
    <source>
        <dbReference type="EMBL" id="MBJ7603218.1"/>
    </source>
</evidence>
<dbReference type="PANTHER" id="PTHR23513">
    <property type="entry name" value="INTEGRAL MEMBRANE EFFLUX PROTEIN-RELATED"/>
    <property type="match status" value="1"/>
</dbReference>
<evidence type="ECO:0000256" key="5">
    <source>
        <dbReference type="ARBA" id="ARBA00023136"/>
    </source>
</evidence>
<dbReference type="EMBL" id="JAEKNQ010000033">
    <property type="protein sequence ID" value="MBJ7603218.1"/>
    <property type="molecule type" value="Genomic_DNA"/>
</dbReference>
<proteinExistence type="predicted"/>
<feature type="transmembrane region" description="Helical" evidence="6">
    <location>
        <begin position="45"/>
        <end position="66"/>
    </location>
</feature>
<feature type="transmembrane region" description="Helical" evidence="6">
    <location>
        <begin position="12"/>
        <end position="33"/>
    </location>
</feature>
<sequence>MTDGEGLAGRSFRLFWGAATISLFGDAVTSLALPLTAALTLGAGALQMGLLTAFGLLPHLLLYLPAGVLVDRHRRQPVMILADLGRALLIGSVPALALSGHLSIQALYLIAFAAGALQVLFRLAYSGRLQSLVASPMRRPPTAGCRSAAHSASLPARAWPVCSFKSSARPFPC</sequence>
<dbReference type="AlphaFoldDB" id="A0A934KIB0"/>
<keyword evidence="2" id="KW-1003">Cell membrane</keyword>
<reference evidence="7 8" key="1">
    <citation type="submission" date="2020-10" db="EMBL/GenBank/DDBJ databases">
        <title>Ca. Dormibacterota MAGs.</title>
        <authorList>
            <person name="Montgomery K."/>
        </authorList>
    </citation>
    <scope>NUCLEOTIDE SEQUENCE [LARGE SCALE GENOMIC DNA]</scope>
    <source>
        <strain evidence="7">SC8811_S16_3</strain>
    </source>
</reference>
<keyword evidence="5 6" id="KW-0472">Membrane</keyword>
<evidence type="ECO:0000256" key="6">
    <source>
        <dbReference type="SAM" id="Phobius"/>
    </source>
</evidence>
<feature type="transmembrane region" description="Helical" evidence="6">
    <location>
        <begin position="106"/>
        <end position="125"/>
    </location>
</feature>
<dbReference type="SUPFAM" id="SSF103473">
    <property type="entry name" value="MFS general substrate transporter"/>
    <property type="match status" value="1"/>
</dbReference>
<feature type="transmembrane region" description="Helical" evidence="6">
    <location>
        <begin position="78"/>
        <end position="100"/>
    </location>
</feature>
<gene>
    <name evidence="7" type="ORF">JF888_08545</name>
</gene>
<evidence type="ECO:0000256" key="3">
    <source>
        <dbReference type="ARBA" id="ARBA00022692"/>
    </source>
</evidence>
<dbReference type="PANTHER" id="PTHR23513:SF6">
    <property type="entry name" value="MAJOR FACILITATOR SUPERFAMILY ASSOCIATED DOMAIN-CONTAINING PROTEIN"/>
    <property type="match status" value="1"/>
</dbReference>
<keyword evidence="3 6" id="KW-0812">Transmembrane</keyword>